<dbReference type="PANTHER" id="PTHR10434">
    <property type="entry name" value="1-ACYL-SN-GLYCEROL-3-PHOSPHATE ACYLTRANSFERASE"/>
    <property type="match status" value="1"/>
</dbReference>
<evidence type="ECO:0000259" key="7">
    <source>
        <dbReference type="SMART" id="SM00563"/>
    </source>
</evidence>
<dbReference type="Proteomes" id="UP000321570">
    <property type="component" value="Unassembled WGS sequence"/>
</dbReference>
<dbReference type="AlphaFoldDB" id="A0A158QC66"/>
<reference evidence="12" key="1">
    <citation type="submission" date="2016-04" db="UniProtKB">
        <authorList>
            <consortium name="WormBaseParasite"/>
        </authorList>
    </citation>
    <scope>IDENTIFICATION</scope>
</reference>
<feature type="domain" description="Phospholipid/glycerol acyltransferase" evidence="7">
    <location>
        <begin position="92"/>
        <end position="208"/>
    </location>
</feature>
<keyword evidence="6" id="KW-1133">Transmembrane helix</keyword>
<feature type="transmembrane region" description="Helical" evidence="6">
    <location>
        <begin position="31"/>
        <end position="51"/>
    </location>
</feature>
<dbReference type="Proteomes" id="UP000274504">
    <property type="component" value="Unassembled WGS sequence"/>
</dbReference>
<evidence type="ECO:0000313" key="10">
    <source>
        <dbReference type="Proteomes" id="UP000274504"/>
    </source>
</evidence>
<evidence type="ECO:0000313" key="9">
    <source>
        <dbReference type="EMBL" id="VUZ38549.1"/>
    </source>
</evidence>
<dbReference type="OrthoDB" id="202234at2759"/>
<dbReference type="PANTHER" id="PTHR10434:SF11">
    <property type="entry name" value="1-ACYL-SN-GLYCEROL-3-PHOSPHATE ACYLTRANSFERASE"/>
    <property type="match status" value="1"/>
</dbReference>
<proteinExistence type="predicted"/>
<keyword evidence="4" id="KW-0012">Acyltransferase</keyword>
<name>A0A158QC66_HYMDI</name>
<dbReference type="Pfam" id="PF01553">
    <property type="entry name" value="Acyltransferase"/>
    <property type="match status" value="1"/>
</dbReference>
<evidence type="ECO:0000256" key="2">
    <source>
        <dbReference type="ARBA" id="ARBA00013211"/>
    </source>
</evidence>
<dbReference type="GO" id="GO:0006654">
    <property type="term" value="P:phosphatidic acid biosynthetic process"/>
    <property type="evidence" value="ECO:0007669"/>
    <property type="project" value="TreeGrafter"/>
</dbReference>
<keyword evidence="3" id="KW-0808">Transferase</keyword>
<feature type="region of interest" description="Disordered" evidence="5">
    <location>
        <begin position="281"/>
        <end position="306"/>
    </location>
</feature>
<dbReference type="GO" id="GO:0005783">
    <property type="term" value="C:endoplasmic reticulum"/>
    <property type="evidence" value="ECO:0007669"/>
    <property type="project" value="TreeGrafter"/>
</dbReference>
<gene>
    <name evidence="8" type="ORF">HDID_LOCUS1047</name>
    <name evidence="9" type="ORF">WMSIL1_LOCUS18</name>
</gene>
<keyword evidence="11" id="KW-1185">Reference proteome</keyword>
<evidence type="ECO:0000256" key="6">
    <source>
        <dbReference type="SAM" id="Phobius"/>
    </source>
</evidence>
<sequence>MNIITILLFLSIITTLFILYKIPIVRYYTKYFCFLMIVHVGAVFYTIIFLIKGKPSYDNSGDIVPLIHFSQNILGLHPKFYGLENCYAYRQCIYVINHQSIVDSIVVSHLWREPCSVIVKDSLRYVGFGWPIMYFTKLLPIVRDDHDKAMETMRKALDMVKNEHINMFIFPEGTRNRNGENILPFKKGAFHLAIQAHLPIIPVVISSYRSFLDHKKKVFDDATYGVYILEPIPTEGLASANAGSLMQQTYDAMNEIFKLTTLVNKEDLWMDVREMRILNQKKVEKDEDGGKEEQKLQDPLIEEAKQ</sequence>
<dbReference type="SMART" id="SM00563">
    <property type="entry name" value="PlsC"/>
    <property type="match status" value="1"/>
</dbReference>
<dbReference type="WBParaSite" id="HDID_0000104601-mRNA-1">
    <property type="protein sequence ID" value="HDID_0000104601-mRNA-1"/>
    <property type="gene ID" value="HDID_0000104601"/>
</dbReference>
<dbReference type="InterPro" id="IPR002123">
    <property type="entry name" value="Plipid/glycerol_acylTrfase"/>
</dbReference>
<feature type="transmembrane region" description="Helical" evidence="6">
    <location>
        <begin position="6"/>
        <end position="24"/>
    </location>
</feature>
<organism evidence="12">
    <name type="scientific">Hymenolepis diminuta</name>
    <name type="common">Rat tapeworm</name>
    <dbReference type="NCBI Taxonomy" id="6216"/>
    <lineage>
        <taxon>Eukaryota</taxon>
        <taxon>Metazoa</taxon>
        <taxon>Spiralia</taxon>
        <taxon>Lophotrochozoa</taxon>
        <taxon>Platyhelminthes</taxon>
        <taxon>Cestoda</taxon>
        <taxon>Eucestoda</taxon>
        <taxon>Cyclophyllidea</taxon>
        <taxon>Hymenolepididae</taxon>
        <taxon>Hymenolepis</taxon>
    </lineage>
</organism>
<evidence type="ECO:0000256" key="4">
    <source>
        <dbReference type="ARBA" id="ARBA00023315"/>
    </source>
</evidence>
<evidence type="ECO:0000313" key="12">
    <source>
        <dbReference type="WBParaSite" id="HDID_0000104601-mRNA-1"/>
    </source>
</evidence>
<dbReference type="SUPFAM" id="SSF69593">
    <property type="entry name" value="Glycerol-3-phosphate (1)-acyltransferase"/>
    <property type="match status" value="1"/>
</dbReference>
<evidence type="ECO:0000256" key="1">
    <source>
        <dbReference type="ARBA" id="ARBA00004728"/>
    </source>
</evidence>
<evidence type="ECO:0000313" key="8">
    <source>
        <dbReference type="EMBL" id="VDL18508.1"/>
    </source>
</evidence>
<evidence type="ECO:0000256" key="3">
    <source>
        <dbReference type="ARBA" id="ARBA00022679"/>
    </source>
</evidence>
<feature type="compositionally biased region" description="Basic and acidic residues" evidence="5">
    <location>
        <begin position="291"/>
        <end position="306"/>
    </location>
</feature>
<dbReference type="STRING" id="6216.A0A158QC66"/>
<reference evidence="9 11" key="3">
    <citation type="submission" date="2019-07" db="EMBL/GenBank/DDBJ databases">
        <authorList>
            <person name="Jastrzebski P J."/>
            <person name="Paukszto L."/>
            <person name="Jastrzebski P J."/>
        </authorList>
    </citation>
    <scope>NUCLEOTIDE SEQUENCE [LARGE SCALE GENOMIC DNA]</scope>
    <source>
        <strain evidence="9 11">WMS-il1</strain>
    </source>
</reference>
<reference evidence="8 10" key="2">
    <citation type="submission" date="2018-11" db="EMBL/GenBank/DDBJ databases">
        <authorList>
            <consortium name="Pathogen Informatics"/>
        </authorList>
    </citation>
    <scope>NUCLEOTIDE SEQUENCE [LARGE SCALE GENOMIC DNA]</scope>
</reference>
<dbReference type="EC" id="2.3.1.51" evidence="2"/>
<keyword evidence="6" id="KW-0812">Transmembrane</keyword>
<dbReference type="CDD" id="cd07989">
    <property type="entry name" value="LPLAT_AGPAT-like"/>
    <property type="match status" value="1"/>
</dbReference>
<protein>
    <recommendedName>
        <fullName evidence="2">1-acylglycerol-3-phosphate O-acyltransferase</fullName>
        <ecNumber evidence="2">2.3.1.51</ecNumber>
    </recommendedName>
</protein>
<keyword evidence="6" id="KW-0472">Membrane</keyword>
<dbReference type="GO" id="GO:0003841">
    <property type="term" value="F:1-acylglycerol-3-phosphate O-acyltransferase activity"/>
    <property type="evidence" value="ECO:0007669"/>
    <property type="project" value="UniProtKB-EC"/>
</dbReference>
<comment type="pathway">
    <text evidence="1">Phospholipid metabolism; CDP-diacylglycerol biosynthesis; CDP-diacylglycerol from sn-glycerol 3-phosphate: step 2/3.</text>
</comment>
<accession>A0A158QC66</accession>
<evidence type="ECO:0000313" key="11">
    <source>
        <dbReference type="Proteomes" id="UP000321570"/>
    </source>
</evidence>
<dbReference type="EMBL" id="UYSG01000166">
    <property type="protein sequence ID" value="VDL18508.1"/>
    <property type="molecule type" value="Genomic_DNA"/>
</dbReference>
<evidence type="ECO:0000256" key="5">
    <source>
        <dbReference type="SAM" id="MobiDB-lite"/>
    </source>
</evidence>
<dbReference type="EMBL" id="CABIJS010000001">
    <property type="protein sequence ID" value="VUZ38549.1"/>
    <property type="molecule type" value="Genomic_DNA"/>
</dbReference>